<keyword evidence="7" id="KW-0325">Glycoprotein</keyword>
<keyword evidence="2 8" id="KW-0812">Transmembrane</keyword>
<proteinExistence type="predicted"/>
<evidence type="ECO:0000256" key="1">
    <source>
        <dbReference type="ARBA" id="ARBA00004479"/>
    </source>
</evidence>
<dbReference type="InterPro" id="IPR017873">
    <property type="entry name" value="Cys-rich_GLG1_repeat_euk"/>
</dbReference>
<gene>
    <name evidence="10" type="ORF">Rsub_04832</name>
</gene>
<organism evidence="10 11">
    <name type="scientific">Raphidocelis subcapitata</name>
    <dbReference type="NCBI Taxonomy" id="307507"/>
    <lineage>
        <taxon>Eukaryota</taxon>
        <taxon>Viridiplantae</taxon>
        <taxon>Chlorophyta</taxon>
        <taxon>core chlorophytes</taxon>
        <taxon>Chlorophyceae</taxon>
        <taxon>CS clade</taxon>
        <taxon>Sphaeropleales</taxon>
        <taxon>Selenastraceae</taxon>
        <taxon>Raphidocelis</taxon>
    </lineage>
</organism>
<evidence type="ECO:0000256" key="7">
    <source>
        <dbReference type="ARBA" id="ARBA00023180"/>
    </source>
</evidence>
<keyword evidence="5 8" id="KW-1133">Transmembrane helix</keyword>
<sequence>MQRRSGARRGVRAAALVLLLCCCVRPSLQQEPAAAAPAEPAAPAAAAGAGGGAPAAGKSKVVELAPEVDVEHGDDIDPAGACAAFISSSSCKDVDAGEGQLAECISDLISEAEGEQESGSPAEAVPDACQGAVYDYYIKRSKNINANLPLAKACKEDALRHCNKTWFFGAGEGQIIACLIETKDAVSPDCRGQVFKAQRAAAADYRADPLLAEFCAGDAERLCPDVKPGGGRKQACLENKGRKDFGQPCLTEVTQYEQTASSDYRLNYRLRVNCKDDVAALCAASCPLEDRLCGGAVLRCLTDNQGRLRSAACRGEVLYFERMEVRDYRNDVILAAACRGDVEALCGDVQPGVNGSVHACLRDNRAKLSDACRREELLLESVEAEHIELRGNLLAACDRERGLFCKGVEAGGARVFRCLADNLADPDFGNTCRQEIITKLQRRQANWKLDPPLRRACRSDVSRLCKAEDAAASETGLVYKCLVSHADDLEGECRKELGRAVHMALFVWIPGSILTQPCDVDVADLCLASRPNMLHQPGEVAECLADALERIVAAEAPSWSASPPPGAPAPPRMSAPCRALADAAEPPSVESAFEASLSYSLFGGRLSALEAKTGVPLVSRDQTGHAEAITLSGWSALAGILALVATVTAGAAYGWRRWYGGPGDKSTVVLKSRGAYRRVGAGGLGE</sequence>
<evidence type="ECO:0000256" key="5">
    <source>
        <dbReference type="ARBA" id="ARBA00022989"/>
    </source>
</evidence>
<evidence type="ECO:0000313" key="11">
    <source>
        <dbReference type="Proteomes" id="UP000247498"/>
    </source>
</evidence>
<evidence type="ECO:0000313" key="10">
    <source>
        <dbReference type="EMBL" id="GBF91163.1"/>
    </source>
</evidence>
<dbReference type="Proteomes" id="UP000247498">
    <property type="component" value="Unassembled WGS sequence"/>
</dbReference>
<keyword evidence="11" id="KW-1185">Reference proteome</keyword>
<dbReference type="PANTHER" id="PTHR11884">
    <property type="entry name" value="SELECTIN LIGAND RELATED"/>
    <property type="match status" value="1"/>
</dbReference>
<accession>A0A2V0NZZ2</accession>
<feature type="signal peptide" evidence="9">
    <location>
        <begin position="1"/>
        <end position="29"/>
    </location>
</feature>
<keyword evidence="3 9" id="KW-0732">Signal</keyword>
<dbReference type="Pfam" id="PF00839">
    <property type="entry name" value="Cys_rich_FGFR"/>
    <property type="match status" value="5"/>
</dbReference>
<evidence type="ECO:0000256" key="4">
    <source>
        <dbReference type="ARBA" id="ARBA00022737"/>
    </source>
</evidence>
<dbReference type="InterPro" id="IPR001893">
    <property type="entry name" value="Cys-rich_GLG1_repeat"/>
</dbReference>
<dbReference type="AlphaFoldDB" id="A0A2V0NZZ2"/>
<evidence type="ECO:0000256" key="3">
    <source>
        <dbReference type="ARBA" id="ARBA00022729"/>
    </source>
</evidence>
<keyword evidence="6 8" id="KW-0472">Membrane</keyword>
<dbReference type="InterPro" id="IPR039728">
    <property type="entry name" value="GLG1"/>
</dbReference>
<dbReference type="PANTHER" id="PTHR11884:SF1">
    <property type="entry name" value="GOLGI APPARATUS PROTEIN 1"/>
    <property type="match status" value="1"/>
</dbReference>
<feature type="transmembrane region" description="Helical" evidence="8">
    <location>
        <begin position="634"/>
        <end position="655"/>
    </location>
</feature>
<evidence type="ECO:0000256" key="9">
    <source>
        <dbReference type="SAM" id="SignalP"/>
    </source>
</evidence>
<dbReference type="PROSITE" id="PS51289">
    <property type="entry name" value="GLG1_C_RICH"/>
    <property type="match status" value="3"/>
</dbReference>
<dbReference type="GO" id="GO:0000139">
    <property type="term" value="C:Golgi membrane"/>
    <property type="evidence" value="ECO:0007669"/>
    <property type="project" value="InterPro"/>
</dbReference>
<evidence type="ECO:0000256" key="2">
    <source>
        <dbReference type="ARBA" id="ARBA00022692"/>
    </source>
</evidence>
<evidence type="ECO:0000256" key="8">
    <source>
        <dbReference type="SAM" id="Phobius"/>
    </source>
</evidence>
<keyword evidence="4" id="KW-0677">Repeat</keyword>
<evidence type="ECO:0000256" key="6">
    <source>
        <dbReference type="ARBA" id="ARBA00023136"/>
    </source>
</evidence>
<dbReference type="InParanoid" id="A0A2V0NZZ2"/>
<dbReference type="EMBL" id="BDRX01000022">
    <property type="protein sequence ID" value="GBF91163.1"/>
    <property type="molecule type" value="Genomic_DNA"/>
</dbReference>
<comment type="caution">
    <text evidence="10">The sequence shown here is derived from an EMBL/GenBank/DDBJ whole genome shotgun (WGS) entry which is preliminary data.</text>
</comment>
<feature type="chain" id="PRO_5015976599" evidence="9">
    <location>
        <begin position="30"/>
        <end position="686"/>
    </location>
</feature>
<dbReference type="OrthoDB" id="2015434at2759"/>
<protein>
    <submittedName>
        <fullName evidence="10">2-C-methyl-D-erythritol 2,4-cyclodiphosphate synthase</fullName>
    </submittedName>
</protein>
<comment type="subcellular location">
    <subcellularLocation>
        <location evidence="1">Membrane</location>
        <topology evidence="1">Single-pass type I membrane protein</topology>
    </subcellularLocation>
</comment>
<reference evidence="10 11" key="1">
    <citation type="journal article" date="2018" name="Sci. Rep.">
        <title>Raphidocelis subcapitata (=Pseudokirchneriella subcapitata) provides an insight into genome evolution and environmental adaptations in the Sphaeropleales.</title>
        <authorList>
            <person name="Suzuki S."/>
            <person name="Yamaguchi H."/>
            <person name="Nakajima N."/>
            <person name="Kawachi M."/>
        </authorList>
    </citation>
    <scope>NUCLEOTIDE SEQUENCE [LARGE SCALE GENOMIC DNA]</scope>
    <source>
        <strain evidence="10 11">NIES-35</strain>
    </source>
</reference>
<name>A0A2V0NZZ2_9CHLO</name>